<organism evidence="4 5">
    <name type="scientific">Stakelama sediminis</name>
    <dbReference type="NCBI Taxonomy" id="463200"/>
    <lineage>
        <taxon>Bacteria</taxon>
        <taxon>Pseudomonadati</taxon>
        <taxon>Pseudomonadota</taxon>
        <taxon>Alphaproteobacteria</taxon>
        <taxon>Sphingomonadales</taxon>
        <taxon>Sphingomonadaceae</taxon>
        <taxon>Stakelama</taxon>
    </lineage>
</organism>
<dbReference type="AlphaFoldDB" id="A0A840YW86"/>
<gene>
    <name evidence="4" type="ORF">FHR23_000716</name>
</gene>
<dbReference type="InterPro" id="IPR050832">
    <property type="entry name" value="Bact_Acetyltransf"/>
</dbReference>
<keyword evidence="1" id="KW-0808">Transferase</keyword>
<dbReference type="PANTHER" id="PTHR43877">
    <property type="entry name" value="AMINOALKYLPHOSPHONATE N-ACETYLTRANSFERASE-RELATED-RELATED"/>
    <property type="match status" value="1"/>
</dbReference>
<proteinExistence type="predicted"/>
<comment type="caution">
    <text evidence="4">The sequence shown here is derived from an EMBL/GenBank/DDBJ whole genome shotgun (WGS) entry which is preliminary data.</text>
</comment>
<reference evidence="4 5" key="1">
    <citation type="submission" date="2020-08" db="EMBL/GenBank/DDBJ databases">
        <title>Genomic Encyclopedia of Type Strains, Phase IV (KMG-IV): sequencing the most valuable type-strain genomes for metagenomic binning, comparative biology and taxonomic classification.</title>
        <authorList>
            <person name="Goeker M."/>
        </authorList>
    </citation>
    <scope>NUCLEOTIDE SEQUENCE [LARGE SCALE GENOMIC DNA]</scope>
    <source>
        <strain evidence="4 5">DSM 27203</strain>
    </source>
</reference>
<dbReference type="Gene3D" id="3.40.630.30">
    <property type="match status" value="1"/>
</dbReference>
<evidence type="ECO:0000256" key="1">
    <source>
        <dbReference type="ARBA" id="ARBA00022679"/>
    </source>
</evidence>
<protein>
    <submittedName>
        <fullName evidence="4">Ribosomal protein S18 acetylase RimI-like enzyme</fullName>
    </submittedName>
</protein>
<evidence type="ECO:0000256" key="2">
    <source>
        <dbReference type="ARBA" id="ARBA00023315"/>
    </source>
</evidence>
<keyword evidence="5" id="KW-1185">Reference proteome</keyword>
<keyword evidence="4" id="KW-0689">Ribosomal protein</keyword>
<evidence type="ECO:0000259" key="3">
    <source>
        <dbReference type="PROSITE" id="PS51186"/>
    </source>
</evidence>
<dbReference type="InterPro" id="IPR000182">
    <property type="entry name" value="GNAT_dom"/>
</dbReference>
<dbReference type="InterPro" id="IPR016181">
    <property type="entry name" value="Acyl_CoA_acyltransferase"/>
</dbReference>
<dbReference type="SUPFAM" id="SSF55729">
    <property type="entry name" value="Acyl-CoA N-acyltransferases (Nat)"/>
    <property type="match status" value="1"/>
</dbReference>
<feature type="domain" description="N-acetyltransferase" evidence="3">
    <location>
        <begin position="1"/>
        <end position="161"/>
    </location>
</feature>
<evidence type="ECO:0000313" key="4">
    <source>
        <dbReference type="EMBL" id="MBB5717809.1"/>
    </source>
</evidence>
<evidence type="ECO:0000313" key="5">
    <source>
        <dbReference type="Proteomes" id="UP000554342"/>
    </source>
</evidence>
<dbReference type="GO" id="GO:0016747">
    <property type="term" value="F:acyltransferase activity, transferring groups other than amino-acyl groups"/>
    <property type="evidence" value="ECO:0007669"/>
    <property type="project" value="InterPro"/>
</dbReference>
<keyword evidence="4" id="KW-0687">Ribonucleoprotein</keyword>
<dbReference type="EMBL" id="JACIJI010000001">
    <property type="protein sequence ID" value="MBB5717809.1"/>
    <property type="molecule type" value="Genomic_DNA"/>
</dbReference>
<name>A0A840YW86_9SPHN</name>
<dbReference type="CDD" id="cd04301">
    <property type="entry name" value="NAT_SF"/>
    <property type="match status" value="1"/>
</dbReference>
<dbReference type="PANTHER" id="PTHR43877:SF1">
    <property type="entry name" value="ACETYLTRANSFERASE"/>
    <property type="match status" value="1"/>
</dbReference>
<dbReference type="Proteomes" id="UP000554342">
    <property type="component" value="Unassembled WGS sequence"/>
</dbReference>
<dbReference type="PROSITE" id="PS51186">
    <property type="entry name" value="GNAT"/>
    <property type="match status" value="1"/>
</dbReference>
<dbReference type="Pfam" id="PF00583">
    <property type="entry name" value="Acetyltransf_1"/>
    <property type="match status" value="1"/>
</dbReference>
<dbReference type="GO" id="GO:0005840">
    <property type="term" value="C:ribosome"/>
    <property type="evidence" value="ECO:0007669"/>
    <property type="project" value="UniProtKB-KW"/>
</dbReference>
<sequence length="161" mass="18169">MPADGPALSAMAARCFTDTFGSMYRMEDLRAFLDETFGEHLPSHLCDPDYRVQLAVEDDAIVGFAKTGPVFFPGDWDAQTIELHQLYILGPWQGTGVAPELMRWAMDSAREAGFTRMVLSVFVDNIRAQRFYARHDFAEVGTYAFRVGETIDDDRIWACTL</sequence>
<keyword evidence="2" id="KW-0012">Acyltransferase</keyword>
<accession>A0A840YW86</accession>